<keyword evidence="5 7" id="KW-0573">Peptidoglycan synthesis</keyword>
<evidence type="ECO:0000259" key="10">
    <source>
        <dbReference type="PROSITE" id="PS52029"/>
    </source>
</evidence>
<evidence type="ECO:0000256" key="4">
    <source>
        <dbReference type="ARBA" id="ARBA00022960"/>
    </source>
</evidence>
<dbReference type="EMBL" id="JBFSSG010000005">
    <property type="protein sequence ID" value="MEZ8720257.1"/>
    <property type="molecule type" value="Genomic_DNA"/>
</dbReference>
<evidence type="ECO:0000256" key="5">
    <source>
        <dbReference type="ARBA" id="ARBA00022984"/>
    </source>
</evidence>
<keyword evidence="3 11" id="KW-0808">Transferase</keyword>
<feature type="compositionally biased region" description="Low complexity" evidence="8">
    <location>
        <begin position="101"/>
        <end position="115"/>
    </location>
</feature>
<evidence type="ECO:0000313" key="11">
    <source>
        <dbReference type="EMBL" id="MEZ8720257.1"/>
    </source>
</evidence>
<dbReference type="InterPro" id="IPR005490">
    <property type="entry name" value="LD_TPept_cat_dom"/>
</dbReference>
<dbReference type="Proteomes" id="UP001570071">
    <property type="component" value="Unassembled WGS sequence"/>
</dbReference>
<keyword evidence="4 7" id="KW-0133">Cell shape</keyword>
<evidence type="ECO:0000256" key="1">
    <source>
        <dbReference type="ARBA" id="ARBA00004752"/>
    </source>
</evidence>
<feature type="signal peptide" evidence="9">
    <location>
        <begin position="1"/>
        <end position="25"/>
    </location>
</feature>
<organism evidence="11 12">
    <name type="scientific">Vibrio pomeroyi</name>
    <dbReference type="NCBI Taxonomy" id="198832"/>
    <lineage>
        <taxon>Bacteria</taxon>
        <taxon>Pseudomonadati</taxon>
        <taxon>Pseudomonadota</taxon>
        <taxon>Gammaproteobacteria</taxon>
        <taxon>Vibrionales</taxon>
        <taxon>Vibrionaceae</taxon>
        <taxon>Vibrio</taxon>
    </lineage>
</organism>
<dbReference type="InterPro" id="IPR038063">
    <property type="entry name" value="Transpep_catalytic_dom"/>
</dbReference>
<evidence type="ECO:0000256" key="2">
    <source>
        <dbReference type="ARBA" id="ARBA00005992"/>
    </source>
</evidence>
<proteinExistence type="inferred from homology"/>
<gene>
    <name evidence="11" type="ORF">AB6D66_04200</name>
</gene>
<keyword evidence="9" id="KW-0732">Signal</keyword>
<dbReference type="EC" id="2.-.-.-" evidence="11"/>
<feature type="domain" description="L,D-TPase catalytic" evidence="10">
    <location>
        <begin position="134"/>
        <end position="270"/>
    </location>
</feature>
<evidence type="ECO:0000256" key="8">
    <source>
        <dbReference type="SAM" id="MobiDB-lite"/>
    </source>
</evidence>
<feature type="chain" id="PRO_5045533058" evidence="9">
    <location>
        <begin position="26"/>
        <end position="271"/>
    </location>
</feature>
<dbReference type="SUPFAM" id="SSF141523">
    <property type="entry name" value="L,D-transpeptidase catalytic domain-like"/>
    <property type="match status" value="1"/>
</dbReference>
<dbReference type="PROSITE" id="PS52029">
    <property type="entry name" value="LD_TPASE"/>
    <property type="match status" value="1"/>
</dbReference>
<keyword evidence="12" id="KW-1185">Reference proteome</keyword>
<comment type="similarity">
    <text evidence="2">Belongs to the YkuD family.</text>
</comment>
<comment type="caution">
    <text evidence="11">The sequence shown here is derived from an EMBL/GenBank/DDBJ whole genome shotgun (WGS) entry which is preliminary data.</text>
</comment>
<protein>
    <submittedName>
        <fullName evidence="11">Murein L,D-transpeptidase family protein</fullName>
        <ecNumber evidence="11">2.-.-.-</ecNumber>
    </submittedName>
</protein>
<evidence type="ECO:0000256" key="9">
    <source>
        <dbReference type="SAM" id="SignalP"/>
    </source>
</evidence>
<feature type="active site" description="Nucleophile" evidence="7">
    <location>
        <position position="246"/>
    </location>
</feature>
<feature type="active site" description="Proton donor/acceptor" evidence="7">
    <location>
        <position position="224"/>
    </location>
</feature>
<comment type="pathway">
    <text evidence="1 7">Cell wall biogenesis; peptidoglycan biosynthesis.</text>
</comment>
<dbReference type="Gene3D" id="2.40.440.10">
    <property type="entry name" value="L,D-transpeptidase catalytic domain-like"/>
    <property type="match status" value="1"/>
</dbReference>
<dbReference type="RefSeq" id="WP_372122432.1">
    <property type="nucleotide sequence ID" value="NZ_JBFSSG010000005.1"/>
</dbReference>
<dbReference type="Pfam" id="PF03734">
    <property type="entry name" value="YkuD"/>
    <property type="match status" value="1"/>
</dbReference>
<evidence type="ECO:0000313" key="12">
    <source>
        <dbReference type="Proteomes" id="UP001570071"/>
    </source>
</evidence>
<dbReference type="PANTHER" id="PTHR36699">
    <property type="entry name" value="LD-TRANSPEPTIDASE"/>
    <property type="match status" value="1"/>
</dbReference>
<evidence type="ECO:0000256" key="3">
    <source>
        <dbReference type="ARBA" id="ARBA00022679"/>
    </source>
</evidence>
<keyword evidence="6 7" id="KW-0961">Cell wall biogenesis/degradation</keyword>
<reference evidence="11 12" key="1">
    <citation type="journal article" date="2024" name="ISME J.">
        <title>Tailless and filamentous prophages are predominant in marine Vibrio.</title>
        <authorList>
            <person name="Steensen K."/>
            <person name="Seneca J."/>
            <person name="Bartlau N."/>
            <person name="Yu X.A."/>
            <person name="Hussain F.A."/>
            <person name="Polz M.F."/>
        </authorList>
    </citation>
    <scope>NUCLEOTIDE SEQUENCE [LARGE SCALE GENOMIC DNA]</scope>
    <source>
        <strain evidence="11 12">10N.239.312.F12</strain>
    </source>
</reference>
<dbReference type="GO" id="GO:0016740">
    <property type="term" value="F:transferase activity"/>
    <property type="evidence" value="ECO:0007669"/>
    <property type="project" value="UniProtKB-KW"/>
</dbReference>
<feature type="region of interest" description="Disordered" evidence="8">
    <location>
        <begin position="95"/>
        <end position="120"/>
    </location>
</feature>
<evidence type="ECO:0000256" key="7">
    <source>
        <dbReference type="PROSITE-ProRule" id="PRU01373"/>
    </source>
</evidence>
<sequence>MRRFLPLTLCMLLSSSLIYSVTVSATDTPQYVPSPEAKKVVVEKIVSDATAIETIVFESAPSHSQRVSTSSSSSAGAQSQHVIIVDDVLNNDSDKQVAQLSQGSSKRPPQSSSRQFYNVPDDVPEIDPLLQVVTLVKVDKSKRRMYLMKGDEVIQEFRIALGKQPKGHKRFEGDNRTPEGEYQLDYVMEESDFYRSVHINYPQPSDRQWAENNDVDPGGNIKIHGIKNGERRSPSFIQSFDWTDGCIALTNQDMDEFIQLVKMGTPIHIEW</sequence>
<evidence type="ECO:0000256" key="6">
    <source>
        <dbReference type="ARBA" id="ARBA00023316"/>
    </source>
</evidence>
<dbReference type="CDD" id="cd16913">
    <property type="entry name" value="YkuD_like"/>
    <property type="match status" value="1"/>
</dbReference>
<dbReference type="PANTHER" id="PTHR36699:SF1">
    <property type="entry name" value="L,D-TRANSPEPTIDASE YAFK-RELATED"/>
    <property type="match status" value="1"/>
</dbReference>
<name>A0ABV4MSZ6_9VIBR</name>
<accession>A0ABV4MSZ6</accession>